<keyword evidence="8" id="KW-0175">Coiled coil</keyword>
<keyword evidence="3" id="KW-0808">Transferase</keyword>
<dbReference type="AlphaFoldDB" id="A0A4V1LVV0"/>
<keyword evidence="6 7" id="KW-0961">Cell wall biogenesis/degradation</keyword>
<dbReference type="EMBL" id="PDJZ01000002">
    <property type="protein sequence ID" value="RXJ85365.1"/>
    <property type="molecule type" value="Genomic_DNA"/>
</dbReference>
<dbReference type="InterPro" id="IPR045380">
    <property type="entry name" value="LD_TPept_scaffold_dom"/>
</dbReference>
<dbReference type="Pfam" id="PF01471">
    <property type="entry name" value="PG_binding_1"/>
    <property type="match status" value="1"/>
</dbReference>
<dbReference type="Proteomes" id="UP000290870">
    <property type="component" value="Unassembled WGS sequence"/>
</dbReference>
<evidence type="ECO:0000313" key="10">
    <source>
        <dbReference type="EMBL" id="RXJ85365.1"/>
    </source>
</evidence>
<feature type="domain" description="L,D-TPase catalytic" evidence="9">
    <location>
        <begin position="346"/>
        <end position="526"/>
    </location>
</feature>
<evidence type="ECO:0000313" key="11">
    <source>
        <dbReference type="Proteomes" id="UP000290870"/>
    </source>
</evidence>
<evidence type="ECO:0000256" key="4">
    <source>
        <dbReference type="ARBA" id="ARBA00022960"/>
    </source>
</evidence>
<evidence type="ECO:0000256" key="8">
    <source>
        <dbReference type="SAM" id="Coils"/>
    </source>
</evidence>
<name>A0A4V1LVV0_9BACT</name>
<organism evidence="10 11">
    <name type="scientific">Arcobacter cloacae</name>
    <dbReference type="NCBI Taxonomy" id="1054034"/>
    <lineage>
        <taxon>Bacteria</taxon>
        <taxon>Pseudomonadati</taxon>
        <taxon>Campylobacterota</taxon>
        <taxon>Epsilonproteobacteria</taxon>
        <taxon>Campylobacterales</taxon>
        <taxon>Arcobacteraceae</taxon>
        <taxon>Arcobacter</taxon>
    </lineage>
</organism>
<dbReference type="CDD" id="cd16913">
    <property type="entry name" value="YkuD_like"/>
    <property type="match status" value="1"/>
</dbReference>
<dbReference type="RefSeq" id="WP_128985589.1">
    <property type="nucleotide sequence ID" value="NZ_PDJZ01000002.1"/>
</dbReference>
<dbReference type="InterPro" id="IPR002477">
    <property type="entry name" value="Peptidoglycan-bd-like"/>
</dbReference>
<evidence type="ECO:0000256" key="3">
    <source>
        <dbReference type="ARBA" id="ARBA00022679"/>
    </source>
</evidence>
<dbReference type="GO" id="GO:0008360">
    <property type="term" value="P:regulation of cell shape"/>
    <property type="evidence" value="ECO:0007669"/>
    <property type="project" value="UniProtKB-UniRule"/>
</dbReference>
<dbReference type="UniPathway" id="UPA00219"/>
<dbReference type="OrthoDB" id="9778545at2"/>
<proteinExistence type="inferred from homology"/>
<evidence type="ECO:0000256" key="1">
    <source>
        <dbReference type="ARBA" id="ARBA00004752"/>
    </source>
</evidence>
<dbReference type="PROSITE" id="PS52029">
    <property type="entry name" value="LD_TPASE"/>
    <property type="match status" value="1"/>
</dbReference>
<dbReference type="SUPFAM" id="SSF47090">
    <property type="entry name" value="PGBD-like"/>
    <property type="match status" value="1"/>
</dbReference>
<evidence type="ECO:0000256" key="6">
    <source>
        <dbReference type="ARBA" id="ARBA00023316"/>
    </source>
</evidence>
<dbReference type="Gene3D" id="2.40.440.10">
    <property type="entry name" value="L,D-transpeptidase catalytic domain-like"/>
    <property type="match status" value="1"/>
</dbReference>
<dbReference type="Pfam" id="PF03734">
    <property type="entry name" value="YkuD"/>
    <property type="match status" value="1"/>
</dbReference>
<feature type="active site" description="Proton donor/acceptor" evidence="7">
    <location>
        <position position="484"/>
    </location>
</feature>
<gene>
    <name evidence="10" type="ORF">CRU90_01955</name>
</gene>
<dbReference type="InterPro" id="IPR036366">
    <property type="entry name" value="PGBDSf"/>
</dbReference>
<dbReference type="Pfam" id="PF20142">
    <property type="entry name" value="Scaffold"/>
    <property type="match status" value="1"/>
</dbReference>
<protein>
    <recommendedName>
        <fullName evidence="9">L,D-TPase catalytic domain-containing protein</fullName>
    </recommendedName>
</protein>
<comment type="caution">
    <text evidence="10">The sequence shown here is derived from an EMBL/GenBank/DDBJ whole genome shotgun (WGS) entry which is preliminary data.</text>
</comment>
<keyword evidence="5 7" id="KW-0573">Peptidoglycan synthesis</keyword>
<feature type="coiled-coil region" evidence="8">
    <location>
        <begin position="94"/>
        <end position="124"/>
    </location>
</feature>
<comment type="similarity">
    <text evidence="2">Belongs to the YkuD family.</text>
</comment>
<dbReference type="InterPro" id="IPR038063">
    <property type="entry name" value="Transpep_catalytic_dom"/>
</dbReference>
<evidence type="ECO:0000256" key="5">
    <source>
        <dbReference type="ARBA" id="ARBA00022984"/>
    </source>
</evidence>
<dbReference type="InterPro" id="IPR036365">
    <property type="entry name" value="PGBD-like_sf"/>
</dbReference>
<dbReference type="GO" id="GO:0071555">
    <property type="term" value="P:cell wall organization"/>
    <property type="evidence" value="ECO:0007669"/>
    <property type="project" value="UniProtKB-UniRule"/>
</dbReference>
<dbReference type="GO" id="GO:0009252">
    <property type="term" value="P:peptidoglycan biosynthetic process"/>
    <property type="evidence" value="ECO:0007669"/>
    <property type="project" value="UniProtKB-UniPathway"/>
</dbReference>
<dbReference type="GO" id="GO:0016740">
    <property type="term" value="F:transferase activity"/>
    <property type="evidence" value="ECO:0007669"/>
    <property type="project" value="UniProtKB-KW"/>
</dbReference>
<dbReference type="InterPro" id="IPR005490">
    <property type="entry name" value="LD_TPept_cat_dom"/>
</dbReference>
<dbReference type="GO" id="GO:0004180">
    <property type="term" value="F:carboxypeptidase activity"/>
    <property type="evidence" value="ECO:0007669"/>
    <property type="project" value="UniProtKB-ARBA"/>
</dbReference>
<evidence type="ECO:0000256" key="2">
    <source>
        <dbReference type="ARBA" id="ARBA00005992"/>
    </source>
</evidence>
<dbReference type="Gene3D" id="1.10.101.10">
    <property type="entry name" value="PGBD-like superfamily/PGBD"/>
    <property type="match status" value="1"/>
</dbReference>
<sequence>MNRFKFIVVSIFFINSYLIANLLESKNSNINNFLLQKYKPTFTNKKTLVEYYKQNNYQTFWTQNNEIKHISIQLLEKIKNDPVLESDDLDKLKIAQIENKLESLNNLDENFEEKLLEIDFLLTELYDKYSSYLLEGSINWKAFQNKLKDLEKQSEIKAQWDRYKIEKDKKRLLIEASKNNDLSISFNELDYNFPNANKLLDSIKQLEQIAQNGDYIKLPPFKTLRIGDKSPIVKTLRERLAQSENISINCENIIDAQNLATNITSLDANMQNQEIQTEENISCEEIFDEDLKNAVISFQQSHGLYADGIVGLQTQNFLNMSAKEKIKKIKLNLERMRWLPRDFGEKYLLVNIPEYRLRVIENDNIKLNMAVIVGDKKYPTPIFSDKMSYIVLNPNWNIPESITKKEILPKLLKDPNYLDTKGIEIYQGWDRDASKIETKEVIETLILQDIESVPNFRFTQGPSNENPLGKVKFMFPNRHAVYLHDTPAKSLFANARRAYSHGCIRLSKPQELLNLIATDDKNMTLQKADEFFKEANEKSVGLNNKIPIHIIYLTAWVDENGKLQFREDIYNFDKMQKELLF</sequence>
<comment type="pathway">
    <text evidence="1 7">Cell wall biogenesis; peptidoglycan biosynthesis.</text>
</comment>
<dbReference type="InterPro" id="IPR052905">
    <property type="entry name" value="LD-transpeptidase_YkuD-like"/>
</dbReference>
<reference evidence="10 11" key="1">
    <citation type="submission" date="2017-10" db="EMBL/GenBank/DDBJ databases">
        <title>Genomics of the genus Arcobacter.</title>
        <authorList>
            <person name="Perez-Cataluna A."/>
            <person name="Figueras M.J."/>
        </authorList>
    </citation>
    <scope>NUCLEOTIDE SEQUENCE [LARGE SCALE GENOMIC DNA]</scope>
    <source>
        <strain evidence="10 11">F26</strain>
    </source>
</reference>
<feature type="active site" description="Nucleophile" evidence="7">
    <location>
        <position position="503"/>
    </location>
</feature>
<evidence type="ECO:0000256" key="7">
    <source>
        <dbReference type="PROSITE-ProRule" id="PRU01373"/>
    </source>
</evidence>
<dbReference type="PANTHER" id="PTHR41533:SF2">
    <property type="entry name" value="BLR7131 PROTEIN"/>
    <property type="match status" value="1"/>
</dbReference>
<dbReference type="SUPFAM" id="SSF141523">
    <property type="entry name" value="L,D-transpeptidase catalytic domain-like"/>
    <property type="match status" value="1"/>
</dbReference>
<keyword evidence="4 7" id="KW-0133">Cell shape</keyword>
<evidence type="ECO:0000259" key="9">
    <source>
        <dbReference type="PROSITE" id="PS52029"/>
    </source>
</evidence>
<dbReference type="PANTHER" id="PTHR41533">
    <property type="entry name" value="L,D-TRANSPEPTIDASE HI_1667-RELATED"/>
    <property type="match status" value="1"/>
</dbReference>
<accession>A0A4V1LVV0</accession>